<sequence length="74" mass="8138">MASSARNLCRKQGNKLLASRTSNVLASTTTLSSCNQTWDFHSCMRRVFVYHNDGKLVVCACVCKNGHVSGAWTD</sequence>
<gene>
    <name evidence="1" type="ORF">MLD38_028265</name>
</gene>
<name>A0ACB9N1D6_9MYRT</name>
<protein>
    <submittedName>
        <fullName evidence="1">Uncharacterized protein</fullName>
    </submittedName>
</protein>
<dbReference type="EMBL" id="CM042887">
    <property type="protein sequence ID" value="KAI4329940.1"/>
    <property type="molecule type" value="Genomic_DNA"/>
</dbReference>
<organism evidence="1 2">
    <name type="scientific">Melastoma candidum</name>
    <dbReference type="NCBI Taxonomy" id="119954"/>
    <lineage>
        <taxon>Eukaryota</taxon>
        <taxon>Viridiplantae</taxon>
        <taxon>Streptophyta</taxon>
        <taxon>Embryophyta</taxon>
        <taxon>Tracheophyta</taxon>
        <taxon>Spermatophyta</taxon>
        <taxon>Magnoliopsida</taxon>
        <taxon>eudicotyledons</taxon>
        <taxon>Gunneridae</taxon>
        <taxon>Pentapetalae</taxon>
        <taxon>rosids</taxon>
        <taxon>malvids</taxon>
        <taxon>Myrtales</taxon>
        <taxon>Melastomataceae</taxon>
        <taxon>Melastomatoideae</taxon>
        <taxon>Melastomateae</taxon>
        <taxon>Melastoma</taxon>
    </lineage>
</organism>
<dbReference type="Proteomes" id="UP001057402">
    <property type="component" value="Chromosome 8"/>
</dbReference>
<accession>A0ACB9N1D6</accession>
<proteinExistence type="predicted"/>
<evidence type="ECO:0000313" key="2">
    <source>
        <dbReference type="Proteomes" id="UP001057402"/>
    </source>
</evidence>
<evidence type="ECO:0000313" key="1">
    <source>
        <dbReference type="EMBL" id="KAI4329940.1"/>
    </source>
</evidence>
<reference evidence="2" key="1">
    <citation type="journal article" date="2023" name="Front. Plant Sci.">
        <title>Chromosomal-level genome assembly of Melastoma candidum provides insights into trichome evolution.</title>
        <authorList>
            <person name="Zhong Y."/>
            <person name="Wu W."/>
            <person name="Sun C."/>
            <person name="Zou P."/>
            <person name="Liu Y."/>
            <person name="Dai S."/>
            <person name="Zhou R."/>
        </authorList>
    </citation>
    <scope>NUCLEOTIDE SEQUENCE [LARGE SCALE GENOMIC DNA]</scope>
</reference>
<keyword evidence="2" id="KW-1185">Reference proteome</keyword>
<comment type="caution">
    <text evidence="1">The sequence shown here is derived from an EMBL/GenBank/DDBJ whole genome shotgun (WGS) entry which is preliminary data.</text>
</comment>